<evidence type="ECO:0000313" key="8">
    <source>
        <dbReference type="EMBL" id="TXL74588.1"/>
    </source>
</evidence>
<keyword evidence="9" id="KW-1185">Reference proteome</keyword>
<evidence type="ECO:0000256" key="1">
    <source>
        <dbReference type="ARBA" id="ARBA00001962"/>
    </source>
</evidence>
<evidence type="ECO:0000259" key="7">
    <source>
        <dbReference type="PROSITE" id="PS51296"/>
    </source>
</evidence>
<name>A0A5C8PLZ6_9HYPH</name>
<dbReference type="InterPro" id="IPR015879">
    <property type="entry name" value="Ring_hydroxy_dOase_asu_C_dom"/>
</dbReference>
<dbReference type="CDD" id="cd03469">
    <property type="entry name" value="Rieske_RO_Alpha_N"/>
    <property type="match status" value="1"/>
</dbReference>
<evidence type="ECO:0000256" key="4">
    <source>
        <dbReference type="ARBA" id="ARBA00023002"/>
    </source>
</evidence>
<organism evidence="8 9">
    <name type="scientific">Vineibacter terrae</name>
    <dbReference type="NCBI Taxonomy" id="2586908"/>
    <lineage>
        <taxon>Bacteria</taxon>
        <taxon>Pseudomonadati</taxon>
        <taxon>Pseudomonadota</taxon>
        <taxon>Alphaproteobacteria</taxon>
        <taxon>Hyphomicrobiales</taxon>
        <taxon>Vineibacter</taxon>
    </lineage>
</organism>
<keyword evidence="3" id="KW-0479">Metal-binding</keyword>
<dbReference type="SUPFAM" id="SSF55961">
    <property type="entry name" value="Bet v1-like"/>
    <property type="match status" value="1"/>
</dbReference>
<evidence type="ECO:0000256" key="3">
    <source>
        <dbReference type="ARBA" id="ARBA00022723"/>
    </source>
</evidence>
<dbReference type="Gene3D" id="2.102.10.10">
    <property type="entry name" value="Rieske [2Fe-2S] iron-sulphur domain"/>
    <property type="match status" value="1"/>
</dbReference>
<keyword evidence="6" id="KW-0411">Iron-sulfur</keyword>
<keyword evidence="4" id="KW-0560">Oxidoreductase</keyword>
<dbReference type="InterPro" id="IPR001663">
    <property type="entry name" value="Rng_hydr_dOase-A"/>
</dbReference>
<feature type="domain" description="Rieske" evidence="7">
    <location>
        <begin position="80"/>
        <end position="186"/>
    </location>
</feature>
<keyword evidence="5" id="KW-0408">Iron</keyword>
<evidence type="ECO:0000256" key="5">
    <source>
        <dbReference type="ARBA" id="ARBA00023004"/>
    </source>
</evidence>
<dbReference type="AlphaFoldDB" id="A0A5C8PLZ6"/>
<dbReference type="PROSITE" id="PS51296">
    <property type="entry name" value="RIESKE"/>
    <property type="match status" value="1"/>
</dbReference>
<dbReference type="PANTHER" id="PTHR43756:SF5">
    <property type="entry name" value="CHOLINE MONOOXYGENASE, CHLOROPLASTIC"/>
    <property type="match status" value="1"/>
</dbReference>
<gene>
    <name evidence="8" type="ORF">FHP25_16005</name>
</gene>
<dbReference type="InterPro" id="IPR017941">
    <property type="entry name" value="Rieske_2Fe-2S"/>
</dbReference>
<evidence type="ECO:0000256" key="2">
    <source>
        <dbReference type="ARBA" id="ARBA00022714"/>
    </source>
</evidence>
<accession>A0A5C8PLZ6</accession>
<evidence type="ECO:0000256" key="6">
    <source>
        <dbReference type="ARBA" id="ARBA00023014"/>
    </source>
</evidence>
<protein>
    <submittedName>
        <fullName evidence="8">Aromatic ring-hydroxylating dioxygenase subunit alpha</fullName>
    </submittedName>
</protein>
<reference evidence="8 9" key="1">
    <citation type="submission" date="2019-06" db="EMBL/GenBank/DDBJ databases">
        <title>New taxonomy in bacterial strain CC-CFT640, isolated from vineyard.</title>
        <authorList>
            <person name="Lin S.-Y."/>
            <person name="Tsai C.-F."/>
            <person name="Young C.-C."/>
        </authorList>
    </citation>
    <scope>NUCLEOTIDE SEQUENCE [LARGE SCALE GENOMIC DNA]</scope>
    <source>
        <strain evidence="8 9">CC-CFT640</strain>
    </source>
</reference>
<keyword evidence="8" id="KW-0223">Dioxygenase</keyword>
<proteinExistence type="predicted"/>
<dbReference type="SUPFAM" id="SSF50022">
    <property type="entry name" value="ISP domain"/>
    <property type="match status" value="1"/>
</dbReference>
<dbReference type="InterPro" id="IPR036922">
    <property type="entry name" value="Rieske_2Fe-2S_sf"/>
</dbReference>
<comment type="caution">
    <text evidence="8">The sequence shown here is derived from an EMBL/GenBank/DDBJ whole genome shotgun (WGS) entry which is preliminary data.</text>
</comment>
<keyword evidence="2" id="KW-0001">2Fe-2S</keyword>
<dbReference type="Proteomes" id="UP000321638">
    <property type="component" value="Unassembled WGS sequence"/>
</dbReference>
<dbReference type="GO" id="GO:0051213">
    <property type="term" value="F:dioxygenase activity"/>
    <property type="evidence" value="ECO:0007669"/>
    <property type="project" value="UniProtKB-KW"/>
</dbReference>
<dbReference type="GO" id="GO:0005506">
    <property type="term" value="F:iron ion binding"/>
    <property type="evidence" value="ECO:0007669"/>
    <property type="project" value="InterPro"/>
</dbReference>
<comment type="cofactor">
    <cofactor evidence="1">
        <name>Fe cation</name>
        <dbReference type="ChEBI" id="CHEBI:24875"/>
    </cofactor>
</comment>
<dbReference type="OrthoDB" id="7456916at2"/>
<dbReference type="Gene3D" id="3.90.380.10">
    <property type="entry name" value="Naphthalene 1,2-dioxygenase Alpha Subunit, Chain A, domain 1"/>
    <property type="match status" value="1"/>
</dbReference>
<dbReference type="PANTHER" id="PTHR43756">
    <property type="entry name" value="CHOLINE MONOOXYGENASE, CHLOROPLASTIC"/>
    <property type="match status" value="1"/>
</dbReference>
<dbReference type="Pfam" id="PF00848">
    <property type="entry name" value="Ring_hydroxyl_A"/>
    <property type="match status" value="1"/>
</dbReference>
<dbReference type="GO" id="GO:0051537">
    <property type="term" value="F:2 iron, 2 sulfur cluster binding"/>
    <property type="evidence" value="ECO:0007669"/>
    <property type="project" value="UniProtKB-KW"/>
</dbReference>
<dbReference type="Pfam" id="PF00355">
    <property type="entry name" value="Rieske"/>
    <property type="match status" value="1"/>
</dbReference>
<sequence length="407" mass="45583">MERSGVWRDGGMPRTARLASGEAAMDAATKRRWGDQMFALLAANTTQMADREYVQPVADYVDPGHAGRERDLLFRRTPLIVATSDELSEPGAFRTVDIDGISAVIVRQDDGSLRAFHNVCRHRGCRVVDAECGTARTFTCKFHSWVYGGDGALRYVPMVEAFAGMDRAERGLVPLPVAERHGLVWLVPTAGQPLDLDSFLGPMSDALAAMRIAEAGVFRFEHFAENLNWKLVVDTFLELYHVPHLHTKTVGRYLEGRGAIHEQLGCHSRFIAPRKSFMPALKDVPPDQRDISDHMLVINRVFPNAVVIWQRDHVEFWTATPDGGDPNRCMVRLWLLSPTKVVSEADRVKWEKNWTIVKDTVRDEDFPMACTIQKGFSGGAQDHVVFGRNEIGLHDFHRALKEALAAA</sequence>
<dbReference type="EMBL" id="VDUZ01000017">
    <property type="protein sequence ID" value="TXL74588.1"/>
    <property type="molecule type" value="Genomic_DNA"/>
</dbReference>
<dbReference type="PRINTS" id="PR00090">
    <property type="entry name" value="RNGDIOXGNASE"/>
</dbReference>
<evidence type="ECO:0000313" key="9">
    <source>
        <dbReference type="Proteomes" id="UP000321638"/>
    </source>
</evidence>